<proteinExistence type="predicted"/>
<evidence type="ECO:0000259" key="1">
    <source>
        <dbReference type="Pfam" id="PF02470"/>
    </source>
</evidence>
<accession>H0E8D6</accession>
<gene>
    <name evidence="2" type="ORF">PAI11_30970</name>
</gene>
<dbReference type="InterPro" id="IPR052336">
    <property type="entry name" value="MlaD_Phospholipid_Transporter"/>
</dbReference>
<evidence type="ECO:0000313" key="2">
    <source>
        <dbReference type="EMBL" id="EHN10078.1"/>
    </source>
</evidence>
<dbReference type="PATRIC" id="fig|1097667.3.peg.3070"/>
<protein>
    <submittedName>
        <fullName evidence="2">Virulence factor Mce family protein</fullName>
    </submittedName>
</protein>
<sequence length="484" mass="52005">MNKNRPHAAQLMVMVAFALSSFALLLFFWSSFGGAVPLRAKQYQVVVDFRQGAQLAGYADVRISGVSVGKAVEVVRLPGRSGVTRATLAIDPKYAPLPVDTRATLRAKTLIGETFIALSYGRRSGPRIADGGKIPDRQVIRTVEIDRLVDAFDAPTRRNLQRVLTSAASAVRGNGPSMNEAAGEFGPTLEGADGLLRVLDRQSREVASGTRDLGATFSEIGEHTGAAQELVRGADDALNATGRVSRSLSATIDALPRFTDEARQTVNQVRATAKIARPVLADLRPVIPLVRPALDDLRTLAPDLRTTLRDLDPVLPRVDRGLPQLRGIVDALGPAMDTLDPVTADVQPVSAYLKAYRRELLVTFANTAAAEQASAPDSSGRQRKYLRFLPVVSDDLLVSSTQRVPTSRSNPYPRPGALEDFPLKAFSCDNTQNSAGPLGVLAANGNVPCRVQSPFDVDGRTMQFPRLREAPPVTSAATTTPTTR</sequence>
<evidence type="ECO:0000313" key="3">
    <source>
        <dbReference type="Proteomes" id="UP000005143"/>
    </source>
</evidence>
<dbReference type="EMBL" id="AGUD01000242">
    <property type="protein sequence ID" value="EHN10078.1"/>
    <property type="molecule type" value="Genomic_DNA"/>
</dbReference>
<name>H0E8D6_9ACTN</name>
<comment type="caution">
    <text evidence="2">The sequence shown here is derived from an EMBL/GenBank/DDBJ whole genome shotgun (WGS) entry which is preliminary data.</text>
</comment>
<dbReference type="Proteomes" id="UP000005143">
    <property type="component" value="Unassembled WGS sequence"/>
</dbReference>
<dbReference type="PANTHER" id="PTHR33371:SF4">
    <property type="entry name" value="INTERMEMBRANE PHOSPHOLIPID TRANSPORT SYSTEM BINDING PROTEIN MLAD"/>
    <property type="match status" value="1"/>
</dbReference>
<dbReference type="RefSeq" id="WP_007576829.1">
    <property type="nucleotide sequence ID" value="NZ_AGUD01000242.1"/>
</dbReference>
<dbReference type="AlphaFoldDB" id="H0E8D6"/>
<dbReference type="InterPro" id="IPR003399">
    <property type="entry name" value="Mce/MlaD"/>
</dbReference>
<reference evidence="2 3" key="1">
    <citation type="journal article" date="2013" name="Biodegradation">
        <title>Quantitative proteomic analysis of ibuprofen-degrading Patulibacter sp. strain I11.</title>
        <authorList>
            <person name="Almeida B."/>
            <person name="Kjeldal H."/>
            <person name="Lolas I."/>
            <person name="Knudsen A.D."/>
            <person name="Carvalho G."/>
            <person name="Nielsen K.L."/>
            <person name="Barreto Crespo M.T."/>
            <person name="Stensballe A."/>
            <person name="Nielsen J.L."/>
        </authorList>
    </citation>
    <scope>NUCLEOTIDE SEQUENCE [LARGE SCALE GENOMIC DNA]</scope>
    <source>
        <strain evidence="2 3">I11</strain>
    </source>
</reference>
<organism evidence="2 3">
    <name type="scientific">Patulibacter medicamentivorans</name>
    <dbReference type="NCBI Taxonomy" id="1097667"/>
    <lineage>
        <taxon>Bacteria</taxon>
        <taxon>Bacillati</taxon>
        <taxon>Actinomycetota</taxon>
        <taxon>Thermoleophilia</taxon>
        <taxon>Solirubrobacterales</taxon>
        <taxon>Patulibacteraceae</taxon>
        <taxon>Patulibacter</taxon>
    </lineage>
</organism>
<dbReference type="Pfam" id="PF02470">
    <property type="entry name" value="MlaD"/>
    <property type="match status" value="1"/>
</dbReference>
<dbReference type="PANTHER" id="PTHR33371">
    <property type="entry name" value="INTERMEMBRANE PHOSPHOLIPID TRANSPORT SYSTEM BINDING PROTEIN MLAD-RELATED"/>
    <property type="match status" value="1"/>
</dbReference>
<keyword evidence="3" id="KW-1185">Reference proteome</keyword>
<feature type="domain" description="Mce/MlaD" evidence="1">
    <location>
        <begin position="42"/>
        <end position="121"/>
    </location>
</feature>